<evidence type="ECO:0000313" key="9">
    <source>
        <dbReference type="EMBL" id="TNL98522.1"/>
    </source>
</evidence>
<evidence type="ECO:0000256" key="6">
    <source>
        <dbReference type="ARBA" id="ARBA00023136"/>
    </source>
</evidence>
<feature type="transmembrane region" description="Helical" evidence="7">
    <location>
        <begin position="430"/>
        <end position="448"/>
    </location>
</feature>
<keyword evidence="6 7" id="KW-0472">Membrane</keyword>
<gene>
    <name evidence="9" type="primary">eccD</name>
    <name evidence="9" type="ORF">FHE74_04800</name>
</gene>
<feature type="transmembrane region" description="Helical" evidence="7">
    <location>
        <begin position="316"/>
        <end position="349"/>
    </location>
</feature>
<dbReference type="InterPro" id="IPR044049">
    <property type="entry name" value="EccD_transm"/>
</dbReference>
<feature type="transmembrane region" description="Helical" evidence="7">
    <location>
        <begin position="144"/>
        <end position="159"/>
    </location>
</feature>
<dbReference type="InterPro" id="IPR006707">
    <property type="entry name" value="T7SS_EccD"/>
</dbReference>
<organism evidence="9 10">
    <name type="scientific">Corynebacterium tapiri</name>
    <dbReference type="NCBI Taxonomy" id="1448266"/>
    <lineage>
        <taxon>Bacteria</taxon>
        <taxon>Bacillati</taxon>
        <taxon>Actinomycetota</taxon>
        <taxon>Actinomycetes</taxon>
        <taxon>Mycobacteriales</taxon>
        <taxon>Corynebacteriaceae</taxon>
        <taxon>Corynebacterium</taxon>
    </lineage>
</organism>
<evidence type="ECO:0000313" key="10">
    <source>
        <dbReference type="Proteomes" id="UP000312032"/>
    </source>
</evidence>
<reference evidence="9 10" key="1">
    <citation type="submission" date="2019-06" db="EMBL/GenBank/DDBJ databases">
        <authorList>
            <person name="Li J."/>
        </authorList>
    </citation>
    <scope>NUCLEOTIDE SEQUENCE [LARGE SCALE GENOMIC DNA]</scope>
    <source>
        <strain evidence="9 10">LMG 28165</strain>
    </source>
</reference>
<accession>A0A5C4U4E7</accession>
<dbReference type="InterPro" id="IPR024962">
    <property type="entry name" value="YukD-like"/>
</dbReference>
<feature type="transmembrane region" description="Helical" evidence="7">
    <location>
        <begin position="166"/>
        <end position="184"/>
    </location>
</feature>
<evidence type="ECO:0000256" key="4">
    <source>
        <dbReference type="ARBA" id="ARBA00022692"/>
    </source>
</evidence>
<keyword evidence="10" id="KW-1185">Reference proteome</keyword>
<evidence type="ECO:0000256" key="2">
    <source>
        <dbReference type="ARBA" id="ARBA00006162"/>
    </source>
</evidence>
<keyword evidence="4 7" id="KW-0812">Transmembrane</keyword>
<dbReference type="EMBL" id="VDHJ01000005">
    <property type="protein sequence ID" value="TNL98522.1"/>
    <property type="molecule type" value="Genomic_DNA"/>
</dbReference>
<dbReference type="OrthoDB" id="4426863at2"/>
<feature type="domain" description="EccD-like transmembrane" evidence="8">
    <location>
        <begin position="125"/>
        <end position="451"/>
    </location>
</feature>
<proteinExistence type="inferred from homology"/>
<comment type="caution">
    <text evidence="9">The sequence shown here is derived from an EMBL/GenBank/DDBJ whole genome shotgun (WGS) entry which is preliminary data.</text>
</comment>
<protein>
    <submittedName>
        <fullName evidence="9">Type VII secretion integral membrane protein EccD</fullName>
    </submittedName>
</protein>
<dbReference type="Pfam" id="PF08817">
    <property type="entry name" value="YukD"/>
    <property type="match status" value="1"/>
</dbReference>
<evidence type="ECO:0000256" key="1">
    <source>
        <dbReference type="ARBA" id="ARBA00004651"/>
    </source>
</evidence>
<feature type="transmembrane region" description="Helical" evidence="7">
    <location>
        <begin position="391"/>
        <end position="410"/>
    </location>
</feature>
<evidence type="ECO:0000256" key="3">
    <source>
        <dbReference type="ARBA" id="ARBA00022475"/>
    </source>
</evidence>
<feature type="transmembrane region" description="Helical" evidence="7">
    <location>
        <begin position="196"/>
        <end position="217"/>
    </location>
</feature>
<feature type="transmembrane region" description="Helical" evidence="7">
    <location>
        <begin position="224"/>
        <end position="246"/>
    </location>
</feature>
<dbReference type="RefSeq" id="WP_139465367.1">
    <property type="nucleotide sequence ID" value="NZ_VDHJ01000005.1"/>
</dbReference>
<comment type="similarity">
    <text evidence="2">Belongs to the EccD/Snm4 family.</text>
</comment>
<keyword evidence="3" id="KW-1003">Cell membrane</keyword>
<dbReference type="Proteomes" id="UP000312032">
    <property type="component" value="Unassembled WGS sequence"/>
</dbReference>
<dbReference type="GO" id="GO:0005886">
    <property type="term" value="C:plasma membrane"/>
    <property type="evidence" value="ECO:0007669"/>
    <property type="project" value="UniProtKB-SubCell"/>
</dbReference>
<feature type="transmembrane region" description="Helical" evidence="7">
    <location>
        <begin position="258"/>
        <end position="280"/>
    </location>
</feature>
<evidence type="ECO:0000256" key="5">
    <source>
        <dbReference type="ARBA" id="ARBA00022989"/>
    </source>
</evidence>
<sequence>MSSGITAATEPPRSHSLRITVRVHVGSYIREVDLSVPASSALAEMLPAILDLCEAPTISRPWRASTANGSAVPMSHAIMDTGIGHGDVVVLSPSEPVDAPIIRDSAEALVAQVTGSGARGILPLAAIIGAAGLGVIAWHLSSPVVAGAVVAICAALLFARHRTCGAYAVVSAVAAGGAAGWAVADAGVPATATGVAWIAATSVLMTLTVAAAAAWLSATMVRSLVGLITACVIALCASLGFGVAYLSGTGLVQAPAALATLGALAVFAIAPGMATTLAGLEVFRLPTAGQDLSYSDSFQPDVDLRARRARMVADGMASGAGVVLVVALACLGFVGGLAVQLCALAVAGATVVHAARHRSPAWAWALGLSAITALSVVTIAPLRGDAPAHPVHLVLAGCAAVACASAPLWLREMNPSPTTLAWWERAEMAALVATIPLAAWVAGVFALVRGLG</sequence>
<feature type="transmembrane region" description="Helical" evidence="7">
    <location>
        <begin position="361"/>
        <end position="379"/>
    </location>
</feature>
<evidence type="ECO:0000259" key="8">
    <source>
        <dbReference type="Pfam" id="PF19053"/>
    </source>
</evidence>
<dbReference type="Pfam" id="PF19053">
    <property type="entry name" value="EccD"/>
    <property type="match status" value="1"/>
</dbReference>
<comment type="subcellular location">
    <subcellularLocation>
        <location evidence="1">Cell membrane</location>
        <topology evidence="1">Multi-pass membrane protein</topology>
    </subcellularLocation>
</comment>
<name>A0A5C4U4E7_9CORY</name>
<dbReference type="NCBIfam" id="TIGR03920">
    <property type="entry name" value="T7SS_EccD"/>
    <property type="match status" value="1"/>
</dbReference>
<evidence type="ECO:0000256" key="7">
    <source>
        <dbReference type="SAM" id="Phobius"/>
    </source>
</evidence>
<keyword evidence="5 7" id="KW-1133">Transmembrane helix</keyword>
<dbReference type="AlphaFoldDB" id="A0A5C4U4E7"/>